<keyword evidence="3" id="KW-1185">Reference proteome</keyword>
<reference evidence="2 3" key="1">
    <citation type="submission" date="2020-04" db="EMBL/GenBank/DDBJ databases">
        <authorList>
            <person name="De Canck E."/>
        </authorList>
    </citation>
    <scope>NUCLEOTIDE SEQUENCE [LARGE SCALE GENOMIC DNA]</scope>
    <source>
        <strain evidence="2 3">LMG 29739</strain>
    </source>
</reference>
<name>A0A6J5EPW8_9BURK</name>
<organism evidence="2 3">
    <name type="scientific">Paraburkholderia solisilvae</name>
    <dbReference type="NCBI Taxonomy" id="624376"/>
    <lineage>
        <taxon>Bacteria</taxon>
        <taxon>Pseudomonadati</taxon>
        <taxon>Pseudomonadota</taxon>
        <taxon>Betaproteobacteria</taxon>
        <taxon>Burkholderiales</taxon>
        <taxon>Burkholderiaceae</taxon>
        <taxon>Paraburkholderia</taxon>
    </lineage>
</organism>
<sequence length="371" mass="42709">MADATIPAQNPLFISRADWRDENQYPRPDLLDPSIWSWEFLRRSNEYAQEFDALQSLCADVPATPFPMDSLLHYACDPVPEKRDVNYKIYRERHPRHFVFPIKDYVRREWGINILADPNDRFAEIIDRSRIYDKNNKLAWLFACNTVEALNSPATLLVNEHGLSKATGFTTRDEVVFRMSLTGNLDEQVESMRRQIAAFFEGGNRNGAFVFTEYIDVSSSPTARYSQEHRRPIDDDDASSSRAQGLLASQGSWKWAPVRLKSLHYVLRMADAIASLEQGTFIHQLEDDGVNCEDVLSIVEHSTDSPYISYDDVYEPMSRLLAKYFRRNPLTREARDADAKTILRWLEMADALVSERAYLHVARTNARDPSS</sequence>
<dbReference type="Pfam" id="PF20109">
    <property type="entry name" value="Trans_reg_dom"/>
    <property type="match status" value="1"/>
</dbReference>
<gene>
    <name evidence="2" type="ORF">LMG29739_05350</name>
</gene>
<protein>
    <recommendedName>
        <fullName evidence="1">Transcriptional regulator-like domain-containing protein</fullName>
    </recommendedName>
</protein>
<dbReference type="RefSeq" id="WP_175114488.1">
    <property type="nucleotide sequence ID" value="NZ_CADIKF010000058.1"/>
</dbReference>
<dbReference type="InterPro" id="IPR045465">
    <property type="entry name" value="Trans_reg_dom"/>
</dbReference>
<evidence type="ECO:0000313" key="2">
    <source>
        <dbReference type="EMBL" id="CAB3768628.1"/>
    </source>
</evidence>
<dbReference type="AlphaFoldDB" id="A0A6J5EPW8"/>
<evidence type="ECO:0000259" key="1">
    <source>
        <dbReference type="Pfam" id="PF20109"/>
    </source>
</evidence>
<proteinExistence type="predicted"/>
<dbReference type="Proteomes" id="UP000494329">
    <property type="component" value="Unassembled WGS sequence"/>
</dbReference>
<accession>A0A6J5EPW8</accession>
<feature type="domain" description="Transcriptional regulator-like" evidence="1">
    <location>
        <begin position="18"/>
        <end position="56"/>
    </location>
</feature>
<evidence type="ECO:0000313" key="3">
    <source>
        <dbReference type="Proteomes" id="UP000494329"/>
    </source>
</evidence>
<dbReference type="EMBL" id="CADIKF010000058">
    <property type="protein sequence ID" value="CAB3768628.1"/>
    <property type="molecule type" value="Genomic_DNA"/>
</dbReference>